<dbReference type="EMBL" id="JARKIB010000007">
    <property type="protein sequence ID" value="KAJ7778222.1"/>
    <property type="molecule type" value="Genomic_DNA"/>
</dbReference>
<feature type="transmembrane region" description="Helical" evidence="1">
    <location>
        <begin position="229"/>
        <end position="248"/>
    </location>
</feature>
<evidence type="ECO:0000256" key="1">
    <source>
        <dbReference type="SAM" id="Phobius"/>
    </source>
</evidence>
<dbReference type="AlphaFoldDB" id="A0AAD7K4I9"/>
<dbReference type="Pfam" id="PF20152">
    <property type="entry name" value="DUF6534"/>
    <property type="match status" value="1"/>
</dbReference>
<evidence type="ECO:0000259" key="2">
    <source>
        <dbReference type="Pfam" id="PF20152"/>
    </source>
</evidence>
<feature type="transmembrane region" description="Helical" evidence="1">
    <location>
        <begin position="12"/>
        <end position="35"/>
    </location>
</feature>
<keyword evidence="1" id="KW-0472">Membrane</keyword>
<feature type="transmembrane region" description="Helical" evidence="1">
    <location>
        <begin position="117"/>
        <end position="142"/>
    </location>
</feature>
<reference evidence="3" key="1">
    <citation type="submission" date="2023-03" db="EMBL/GenBank/DDBJ databases">
        <title>Massive genome expansion in bonnet fungi (Mycena s.s.) driven by repeated elements and novel gene families across ecological guilds.</title>
        <authorList>
            <consortium name="Lawrence Berkeley National Laboratory"/>
            <person name="Harder C.B."/>
            <person name="Miyauchi S."/>
            <person name="Viragh M."/>
            <person name="Kuo A."/>
            <person name="Thoen E."/>
            <person name="Andreopoulos B."/>
            <person name="Lu D."/>
            <person name="Skrede I."/>
            <person name="Drula E."/>
            <person name="Henrissat B."/>
            <person name="Morin E."/>
            <person name="Kohler A."/>
            <person name="Barry K."/>
            <person name="LaButti K."/>
            <person name="Morin E."/>
            <person name="Salamov A."/>
            <person name="Lipzen A."/>
            <person name="Mereny Z."/>
            <person name="Hegedus B."/>
            <person name="Baldrian P."/>
            <person name="Stursova M."/>
            <person name="Weitz H."/>
            <person name="Taylor A."/>
            <person name="Grigoriev I.V."/>
            <person name="Nagy L.G."/>
            <person name="Martin F."/>
            <person name="Kauserud H."/>
        </authorList>
    </citation>
    <scope>NUCLEOTIDE SEQUENCE</scope>
    <source>
        <strain evidence="3">CBHHK182m</strain>
    </source>
</reference>
<feature type="transmembrane region" description="Helical" evidence="1">
    <location>
        <begin position="88"/>
        <end position="110"/>
    </location>
</feature>
<feature type="transmembrane region" description="Helical" evidence="1">
    <location>
        <begin position="201"/>
        <end position="223"/>
    </location>
</feature>
<dbReference type="Proteomes" id="UP001215598">
    <property type="component" value="Unassembled WGS sequence"/>
</dbReference>
<proteinExistence type="predicted"/>
<keyword evidence="4" id="KW-1185">Reference proteome</keyword>
<protein>
    <recommendedName>
        <fullName evidence="2">DUF6534 domain-containing protein</fullName>
    </recommendedName>
</protein>
<gene>
    <name evidence="3" type="ORF">B0H16DRAFT_1711749</name>
</gene>
<evidence type="ECO:0000313" key="3">
    <source>
        <dbReference type="EMBL" id="KAJ7778222.1"/>
    </source>
</evidence>
<feature type="transmembrane region" description="Helical" evidence="1">
    <location>
        <begin position="47"/>
        <end position="68"/>
    </location>
</feature>
<dbReference type="PANTHER" id="PTHR40465:SF1">
    <property type="entry name" value="DUF6534 DOMAIN-CONTAINING PROTEIN"/>
    <property type="match status" value="1"/>
</dbReference>
<evidence type="ECO:0000313" key="4">
    <source>
        <dbReference type="Proteomes" id="UP001215598"/>
    </source>
</evidence>
<keyword evidence="1" id="KW-1133">Transmembrane helix</keyword>
<sequence length="293" mass="32491">MASFNSHTTLGAYELGVLASFILFGVTTTQVYIYYTRFPHDSSTVKFLVAFVWACEMAHAICIGATLYSMTVVDFGRPELLLLIPRSLATAVIFSGIVGACVQVFFAYRIYGVSNSLYIPCLSWFLSFCRLLGSIMGCVYGFTTKTIPEYEVEWAWLLNSLWSVAAGNDLLIAGTLVYWLYRRRPEGDQRTVALIDKLVAWTMETGVVTSAAGLLTLICFVTMKSNYIWIAFFVVVARLYSNSLLASLNSRATLRALVHKTDVYIQNEIRTQSGTFALALPQSHAESDTGAIC</sequence>
<name>A0AAD7K4I9_9AGAR</name>
<accession>A0AAD7K4I9</accession>
<feature type="domain" description="DUF6534" evidence="2">
    <location>
        <begin position="167"/>
        <end position="252"/>
    </location>
</feature>
<organism evidence="3 4">
    <name type="scientific">Mycena metata</name>
    <dbReference type="NCBI Taxonomy" id="1033252"/>
    <lineage>
        <taxon>Eukaryota</taxon>
        <taxon>Fungi</taxon>
        <taxon>Dikarya</taxon>
        <taxon>Basidiomycota</taxon>
        <taxon>Agaricomycotina</taxon>
        <taxon>Agaricomycetes</taxon>
        <taxon>Agaricomycetidae</taxon>
        <taxon>Agaricales</taxon>
        <taxon>Marasmiineae</taxon>
        <taxon>Mycenaceae</taxon>
        <taxon>Mycena</taxon>
    </lineage>
</organism>
<dbReference type="PANTHER" id="PTHR40465">
    <property type="entry name" value="CHROMOSOME 1, WHOLE GENOME SHOTGUN SEQUENCE"/>
    <property type="match status" value="1"/>
</dbReference>
<keyword evidence="1" id="KW-0812">Transmembrane</keyword>
<dbReference type="InterPro" id="IPR045339">
    <property type="entry name" value="DUF6534"/>
</dbReference>
<comment type="caution">
    <text evidence="3">The sequence shown here is derived from an EMBL/GenBank/DDBJ whole genome shotgun (WGS) entry which is preliminary data.</text>
</comment>
<feature type="transmembrane region" description="Helical" evidence="1">
    <location>
        <begin position="154"/>
        <end position="181"/>
    </location>
</feature>